<keyword evidence="7" id="KW-0448">Lipopolysaccharide biosynthesis</keyword>
<evidence type="ECO:0000256" key="2">
    <source>
        <dbReference type="ARBA" id="ARBA00004713"/>
    </source>
</evidence>
<evidence type="ECO:0000256" key="1">
    <source>
        <dbReference type="ARBA" id="ARBA00004515"/>
    </source>
</evidence>
<comment type="catalytic activity">
    <reaction evidence="13">
        <text>an alpha-Kdo-(2-&gt;4)-alpha-Kdo-(2-&gt;6)-lipid A + ADP-L-glycero-beta-D-manno-heptose = an L-alpha-D-Hep-(1-&gt;5)-[alpha-Kdo-(2-&gt;4)]-alpha-Kdo-(2-&gt;6)-lipid A + ADP + H(+)</text>
        <dbReference type="Rhea" id="RHEA:74067"/>
        <dbReference type="ChEBI" id="CHEBI:15378"/>
        <dbReference type="ChEBI" id="CHEBI:61506"/>
        <dbReference type="ChEBI" id="CHEBI:176431"/>
        <dbReference type="ChEBI" id="CHEBI:193068"/>
        <dbReference type="ChEBI" id="CHEBI:456216"/>
        <dbReference type="EC" id="2.4.99.23"/>
    </reaction>
</comment>
<keyword evidence="4" id="KW-0997">Cell inner membrane</keyword>
<dbReference type="Gene3D" id="3.40.50.2000">
    <property type="entry name" value="Glycogen Phosphorylase B"/>
    <property type="match status" value="2"/>
</dbReference>
<evidence type="ECO:0000256" key="7">
    <source>
        <dbReference type="ARBA" id="ARBA00022985"/>
    </source>
</evidence>
<dbReference type="Pfam" id="PF01075">
    <property type="entry name" value="Glyco_transf_9"/>
    <property type="match status" value="1"/>
</dbReference>
<protein>
    <recommendedName>
        <fullName evidence="11">Lipopolysaccharide heptosyltransferase 1</fullName>
        <ecNumber evidence="10">2.4.99.23</ecNumber>
    </recommendedName>
    <alternativeName>
        <fullName evidence="12">ADP-heptose:lipopolysaccharide heptosyltransferase I</fullName>
    </alternativeName>
</protein>
<reference evidence="14 15" key="1">
    <citation type="submission" date="2023-03" db="EMBL/GenBank/DDBJ databases">
        <title>Description of Hydrogenimonas sp. ISO32.</title>
        <authorList>
            <person name="Mino S."/>
            <person name="Fukazawa S."/>
            <person name="Sawabe T."/>
        </authorList>
    </citation>
    <scope>NUCLEOTIDE SEQUENCE [LARGE SCALE GENOMIC DNA]</scope>
    <source>
        <strain evidence="14 15">ISO32</strain>
    </source>
</reference>
<evidence type="ECO:0000256" key="11">
    <source>
        <dbReference type="ARBA" id="ARBA00044190"/>
    </source>
</evidence>
<name>A0ABM8FNS8_9BACT</name>
<dbReference type="PANTHER" id="PTHR30160:SF19">
    <property type="entry name" value="LIPOPOLYSACCHARIDE HEPTOSYLTRANSFERASE 1"/>
    <property type="match status" value="1"/>
</dbReference>
<evidence type="ECO:0000313" key="14">
    <source>
        <dbReference type="EMBL" id="BDY13448.1"/>
    </source>
</evidence>
<evidence type="ECO:0000313" key="15">
    <source>
        <dbReference type="Proteomes" id="UP001321445"/>
    </source>
</evidence>
<keyword evidence="6" id="KW-0808">Transferase</keyword>
<dbReference type="NCBIfam" id="TIGR02193">
    <property type="entry name" value="heptsyl_trn_I"/>
    <property type="match status" value="1"/>
</dbReference>
<dbReference type="RefSeq" id="WP_286336399.1">
    <property type="nucleotide sequence ID" value="NZ_AP027370.1"/>
</dbReference>
<dbReference type="EMBL" id="AP027370">
    <property type="protein sequence ID" value="BDY13448.1"/>
    <property type="molecule type" value="Genomic_DNA"/>
</dbReference>
<comment type="similarity">
    <text evidence="9">Belongs to the glycosyltransferase 9 family.</text>
</comment>
<evidence type="ECO:0000256" key="4">
    <source>
        <dbReference type="ARBA" id="ARBA00022519"/>
    </source>
</evidence>
<evidence type="ECO:0000256" key="9">
    <source>
        <dbReference type="ARBA" id="ARBA00043995"/>
    </source>
</evidence>
<dbReference type="EC" id="2.4.99.23" evidence="10"/>
<dbReference type="InterPro" id="IPR011908">
    <property type="entry name" value="LipoPS_heptosylTferase-I"/>
</dbReference>
<dbReference type="InterPro" id="IPR051199">
    <property type="entry name" value="LPS_LOS_Heptosyltrfase"/>
</dbReference>
<dbReference type="InterPro" id="IPR002201">
    <property type="entry name" value="Glyco_trans_9"/>
</dbReference>
<proteinExistence type="inferred from homology"/>
<organism evidence="14 15">
    <name type="scientific">Hydrogenimonas cancrithermarum</name>
    <dbReference type="NCBI Taxonomy" id="2993563"/>
    <lineage>
        <taxon>Bacteria</taxon>
        <taxon>Pseudomonadati</taxon>
        <taxon>Campylobacterota</taxon>
        <taxon>Epsilonproteobacteria</taxon>
        <taxon>Campylobacterales</taxon>
        <taxon>Hydrogenimonadaceae</taxon>
        <taxon>Hydrogenimonas</taxon>
    </lineage>
</organism>
<dbReference type="PANTHER" id="PTHR30160">
    <property type="entry name" value="TETRAACYLDISACCHARIDE 4'-KINASE-RELATED"/>
    <property type="match status" value="1"/>
</dbReference>
<evidence type="ECO:0000256" key="13">
    <source>
        <dbReference type="ARBA" id="ARBA00049201"/>
    </source>
</evidence>
<dbReference type="CDD" id="cd03789">
    <property type="entry name" value="GT9_LPS_heptosyltransferase"/>
    <property type="match status" value="1"/>
</dbReference>
<accession>A0ABM8FNS8</accession>
<keyword evidence="5" id="KW-0328">Glycosyltransferase</keyword>
<evidence type="ECO:0000256" key="5">
    <source>
        <dbReference type="ARBA" id="ARBA00022676"/>
    </source>
</evidence>
<evidence type="ECO:0000256" key="8">
    <source>
        <dbReference type="ARBA" id="ARBA00023136"/>
    </source>
</evidence>
<gene>
    <name evidence="14" type="ORF">HCR_17600</name>
</gene>
<keyword evidence="8" id="KW-0472">Membrane</keyword>
<evidence type="ECO:0000256" key="12">
    <source>
        <dbReference type="ARBA" id="ARBA00044330"/>
    </source>
</evidence>
<keyword evidence="15" id="KW-1185">Reference proteome</keyword>
<comment type="subcellular location">
    <subcellularLocation>
        <location evidence="1">Cell inner membrane</location>
        <topology evidence="1">Peripheral membrane protein</topology>
        <orientation evidence="1">Cytoplasmic side</orientation>
    </subcellularLocation>
</comment>
<evidence type="ECO:0000256" key="3">
    <source>
        <dbReference type="ARBA" id="ARBA00022475"/>
    </source>
</evidence>
<dbReference type="Proteomes" id="UP001321445">
    <property type="component" value="Chromosome"/>
</dbReference>
<evidence type="ECO:0000256" key="10">
    <source>
        <dbReference type="ARBA" id="ARBA00044041"/>
    </source>
</evidence>
<keyword evidence="3" id="KW-1003">Cell membrane</keyword>
<comment type="pathway">
    <text evidence="2">Bacterial outer membrane biogenesis; LPS core biosynthesis.</text>
</comment>
<sequence length="333" mass="36309">MRVAIVRLTAMGDVIHTLASMQFIKARIPGIHITWFVEEKFAEILRHNPHIDTIVPVDMHGLKKAPSLSALRAIVHTVKAAGPFDRVIDVQGLIKSAVLARIAGSDVAGLDAASAKEGIATLLYRYTYPVDCAEIAPMRFASLLAQSLGIEITKEMLSNKAPYLYFETDEACRTLDPFFTHDKKNVLVVTGASNASKTYPPEKFTELAELLKEYNLLLVAGSEAERESARAIAENSPATLLPPMSLNTLKYAVAKSDLLIGGDTGPSHMAWAMNRPSILLFGSTPKSMMMETPVNIAITSGAKVHPCRFDKNDRSIATILPKRIAEAVREVLS</sequence>
<evidence type="ECO:0000256" key="6">
    <source>
        <dbReference type="ARBA" id="ARBA00022679"/>
    </source>
</evidence>
<dbReference type="SUPFAM" id="SSF53756">
    <property type="entry name" value="UDP-Glycosyltransferase/glycogen phosphorylase"/>
    <property type="match status" value="1"/>
</dbReference>